<gene>
    <name evidence="1" type="ORF">GMOD_00000543</name>
</gene>
<dbReference type="AlphaFoldDB" id="A0A3M7M7K5"/>
<evidence type="ECO:0000313" key="1">
    <source>
        <dbReference type="EMBL" id="RMZ70452.1"/>
    </source>
</evidence>
<accession>A0A3M7M7K5</accession>
<dbReference type="Proteomes" id="UP000265663">
    <property type="component" value="Unassembled WGS sequence"/>
</dbReference>
<keyword evidence="2" id="KW-1185">Reference proteome</keyword>
<name>A0A3M7M7K5_9PLEO</name>
<sequence length="390" mass="44720">MCAVYYAAHRSVEDHIILEWYSALVGTTRAQALMDLESTFDILYSRVGRDWQQRDDTVTPFNDRRWTHVRSVWTFDPDGDILRLDKIDCNLLLPLTLFRQRSITISDFKPYELSPTLVKHALPHKYSGWTMRRPHIDLQHLQRRKIFVSRILADFAFQCRHVLCGHYNNSTFRRLACAIVQIVTHDFSVEEATLSRQGMGGSLVSVVDLPKWDFANGHIVRVGGVSIVICQHTPHAIPLVQDDFGKHILSTTASADDTYTYLILTVREVIVYRINSKIARYTKPSRLFNGTDPPSDEAIELLLQATQIRPPTAPLRKLPIELQDMILEKISAGPIERARFGCLLDAGSVFTWKCGNRNIEREEGRRFRTPWTPVESHIWFGGYPSGIAYK</sequence>
<dbReference type="OrthoDB" id="4934446at2759"/>
<evidence type="ECO:0000313" key="2">
    <source>
        <dbReference type="Proteomes" id="UP000265663"/>
    </source>
</evidence>
<organism evidence="1 2">
    <name type="scientific">Pyrenophora seminiperda CCB06</name>
    <dbReference type="NCBI Taxonomy" id="1302712"/>
    <lineage>
        <taxon>Eukaryota</taxon>
        <taxon>Fungi</taxon>
        <taxon>Dikarya</taxon>
        <taxon>Ascomycota</taxon>
        <taxon>Pezizomycotina</taxon>
        <taxon>Dothideomycetes</taxon>
        <taxon>Pleosporomycetidae</taxon>
        <taxon>Pleosporales</taxon>
        <taxon>Pleosporineae</taxon>
        <taxon>Pleosporaceae</taxon>
        <taxon>Pyrenophora</taxon>
    </lineage>
</organism>
<reference evidence="1 2" key="1">
    <citation type="journal article" date="2014" name="PLoS ONE">
        <title>De novo Genome Assembly of the Fungal Plant Pathogen Pyrenophora semeniperda.</title>
        <authorList>
            <person name="Soliai M.M."/>
            <person name="Meyer S.E."/>
            <person name="Udall J.A."/>
            <person name="Elzinga D.E."/>
            <person name="Hermansen R.A."/>
            <person name="Bodily P.M."/>
            <person name="Hart A.A."/>
            <person name="Coleman C.E."/>
        </authorList>
    </citation>
    <scope>NUCLEOTIDE SEQUENCE [LARGE SCALE GENOMIC DNA]</scope>
    <source>
        <strain evidence="1 2">CCB06</strain>
        <tissue evidence="1">Mycelium</tissue>
    </source>
</reference>
<dbReference type="EMBL" id="KE747824">
    <property type="protein sequence ID" value="RMZ70452.1"/>
    <property type="molecule type" value="Genomic_DNA"/>
</dbReference>
<protein>
    <submittedName>
        <fullName evidence="1">Fatty acid hydroxylase</fullName>
    </submittedName>
</protein>
<proteinExistence type="predicted"/>